<evidence type="ECO:0000256" key="1">
    <source>
        <dbReference type="SAM" id="MobiDB-lite"/>
    </source>
</evidence>
<evidence type="ECO:0000313" key="3">
    <source>
        <dbReference type="EMBL" id="SPQ95872.1"/>
    </source>
</evidence>
<feature type="signal peptide" evidence="2">
    <location>
        <begin position="1"/>
        <end position="19"/>
    </location>
</feature>
<sequence>MQVLLGITLCALLLTLRSGVLVFAGEDDDVDAWGSIDSYFDYDAYDDAHRPAAVGAAIGQAASSAPHTEDTCSDPNPSSAADHPVGADGPTWGQSDPFDARTLDRFPGDDRETTIPCNASIAGKGSAILTIAWHTRAVAV</sequence>
<keyword evidence="3" id="KW-0496">Mitochondrion</keyword>
<dbReference type="Proteomes" id="UP000290189">
    <property type="component" value="Unassembled WGS sequence"/>
</dbReference>
<dbReference type="AlphaFoldDB" id="A0A3P3Y6T2"/>
<protein>
    <recommendedName>
        <fullName evidence="5">Secreted protein</fullName>
    </recommendedName>
</protein>
<evidence type="ECO:0000256" key="2">
    <source>
        <dbReference type="SAM" id="SignalP"/>
    </source>
</evidence>
<organism evidence="3 4">
    <name type="scientific">Plasmodiophora brassicae</name>
    <name type="common">Clubroot disease agent</name>
    <dbReference type="NCBI Taxonomy" id="37360"/>
    <lineage>
        <taxon>Eukaryota</taxon>
        <taxon>Sar</taxon>
        <taxon>Rhizaria</taxon>
        <taxon>Endomyxa</taxon>
        <taxon>Phytomyxea</taxon>
        <taxon>Plasmodiophorida</taxon>
        <taxon>Plasmodiophoridae</taxon>
        <taxon>Plasmodiophora</taxon>
    </lineage>
</organism>
<evidence type="ECO:0008006" key="5">
    <source>
        <dbReference type="Google" id="ProtNLM"/>
    </source>
</evidence>
<feature type="region of interest" description="Disordered" evidence="1">
    <location>
        <begin position="58"/>
        <end position="111"/>
    </location>
</feature>
<feature type="compositionally biased region" description="Basic and acidic residues" evidence="1">
    <location>
        <begin position="98"/>
        <end position="111"/>
    </location>
</feature>
<keyword evidence="2" id="KW-0732">Signal</keyword>
<accession>A0A3P3Y6T2</accession>
<geneLocation type="mitochondrion" evidence="3"/>
<proteinExistence type="predicted"/>
<dbReference type="EMBL" id="OVEO01000004">
    <property type="protein sequence ID" value="SPQ95872.1"/>
    <property type="molecule type" value="Genomic_DNA"/>
</dbReference>
<gene>
    <name evidence="3" type="ORF">PLBR_LOCUS3087</name>
</gene>
<feature type="chain" id="PRO_5018266905" description="Secreted protein" evidence="2">
    <location>
        <begin position="20"/>
        <end position="140"/>
    </location>
</feature>
<evidence type="ECO:0000313" key="4">
    <source>
        <dbReference type="Proteomes" id="UP000290189"/>
    </source>
</evidence>
<reference evidence="3 4" key="1">
    <citation type="submission" date="2018-03" db="EMBL/GenBank/DDBJ databases">
        <authorList>
            <person name="Fogelqvist J."/>
        </authorList>
    </citation>
    <scope>NUCLEOTIDE SEQUENCE [LARGE SCALE GENOMIC DNA]</scope>
</reference>
<name>A0A3P3Y6T2_PLABS</name>